<proteinExistence type="predicted"/>
<name>A0A316YTN5_9BASI</name>
<evidence type="ECO:0000256" key="4">
    <source>
        <dbReference type="ARBA" id="ARBA00023004"/>
    </source>
</evidence>
<accession>A0A316YTN5</accession>
<dbReference type="GO" id="GO:0046872">
    <property type="term" value="F:metal ion binding"/>
    <property type="evidence" value="ECO:0007669"/>
    <property type="project" value="UniProtKB-KW"/>
</dbReference>
<dbReference type="Gene3D" id="1.10.640.10">
    <property type="entry name" value="Haem peroxidase domain superfamily, animal type"/>
    <property type="match status" value="2"/>
</dbReference>
<organism evidence="5 6">
    <name type="scientific">Acaromyces ingoldii</name>
    <dbReference type="NCBI Taxonomy" id="215250"/>
    <lineage>
        <taxon>Eukaryota</taxon>
        <taxon>Fungi</taxon>
        <taxon>Dikarya</taxon>
        <taxon>Basidiomycota</taxon>
        <taxon>Ustilaginomycotina</taxon>
        <taxon>Exobasidiomycetes</taxon>
        <taxon>Exobasidiales</taxon>
        <taxon>Cryptobasidiaceae</taxon>
        <taxon>Acaromyces</taxon>
    </lineage>
</organism>
<gene>
    <name evidence="5" type="ORF">FA10DRAFT_278676</name>
</gene>
<dbReference type="GO" id="GO:0004601">
    <property type="term" value="F:peroxidase activity"/>
    <property type="evidence" value="ECO:0007669"/>
    <property type="project" value="UniProtKB-KW"/>
</dbReference>
<dbReference type="PROSITE" id="PS50292">
    <property type="entry name" value="PEROXIDASE_3"/>
    <property type="match status" value="1"/>
</dbReference>
<keyword evidence="2" id="KW-0223">Dioxygenase</keyword>
<dbReference type="InterPro" id="IPR037120">
    <property type="entry name" value="Haem_peroxidase_sf_animal"/>
</dbReference>
<sequence>MSSKEQLTVESDSSSHHTNVATSLIRDVLQLKWNDWKTLLQALRTGLGAVVGKPMDDRELLLENLVVTLQTLPEGNRIGDALSNRFIEFLWSDLIHPPASRMGPTAVYRSADGSGNCIEMPELGKSGMPYARNVAPQAVKSRLLPDPELMFDTLLRRDGASTFKEQQGGLNRLFFAQAVLIIHDLFVPLYGSNEEQQAQVRTYIQGRIHPDTIALDRLMLMSPPVIALLIMFSRHHNRLVEQLFEVNEQGKYKPWIALDEEGRKWQDNDLFQLARNINVAFFAKTVLCDYVSVILGTVQQNTDWHLELGKEIKGVTQTTKRGGGNVVSVEFLAMYRWHATLSKADVAWIEDTFRRDLPGKDIHKLDYSDFYGVLGKKERELHQQPNNEWTFGGLKRNEDGYFDDDDLAKILKDAIEEPAHEFGGRSVPDILRIAEVAGIKQCRDVFNLCTMNEFRHFLGLTTFSTFEEWNSNPEIANKARELYGHIDDLELYIGLQCEENKPNVPGSGLQPGHTLARGILSDAVTLIRSDRFLSHDLNATTLTQQGMALLKPAQGSYGGFLPHILYNSLPNSWGQSNAYALLPFYTPKAARQILASNGVLDHYSIGRPDNALKVHLVDHETASLCADETLAYLFKENVSLVAQLQGGVDESVLNRASGALSGSVRRSFDAIKDLLSVVVMRWSSSMFGLSSGNLEVETLHDTLAQLNAFMAEDFDAAQHFELQDLAQKAAPGLHNIIGSVLDRSRAKPYHLWTPRLDLPPEARQLYVDIYDLSVDEKDQAVGILVVLMISVTATLSHLAALALDAILSSEHKKTLEQLATSDNEGDVQAFITSIRAWLQTSIELVVAYKAEKNTLVEQQKVRANEWFLVSSVGQPLDDAQTLKIGDSDKRVVFSLLLWNATIKETLFVPAISAMLREILKLKSLAGAKGLAGSLSPISQPLGQSELKRTVYLDDKYLARPFPSSLVVECDP</sequence>
<keyword evidence="1" id="KW-0479">Metal-binding</keyword>
<keyword evidence="5" id="KW-0575">Peroxidase</keyword>
<dbReference type="GO" id="GO:0020037">
    <property type="term" value="F:heme binding"/>
    <property type="evidence" value="ECO:0007669"/>
    <property type="project" value="InterPro"/>
</dbReference>
<dbReference type="PANTHER" id="PTHR11903:SF37">
    <property type="entry name" value="PSI-PRODUCING OXYGENASE A"/>
    <property type="match status" value="1"/>
</dbReference>
<dbReference type="STRING" id="215250.A0A316YTN5"/>
<keyword evidence="4" id="KW-0408">Iron</keyword>
<dbReference type="Pfam" id="PF03098">
    <property type="entry name" value="An_peroxidase"/>
    <property type="match status" value="1"/>
</dbReference>
<dbReference type="EMBL" id="KZ819635">
    <property type="protein sequence ID" value="PWN92018.1"/>
    <property type="molecule type" value="Genomic_DNA"/>
</dbReference>
<dbReference type="InterPro" id="IPR050783">
    <property type="entry name" value="Oxylipin_biosynth_metab"/>
</dbReference>
<dbReference type="InterPro" id="IPR010255">
    <property type="entry name" value="Haem_peroxidase_sf"/>
</dbReference>
<dbReference type="GO" id="GO:0006631">
    <property type="term" value="P:fatty acid metabolic process"/>
    <property type="evidence" value="ECO:0007669"/>
    <property type="project" value="UniProtKB-ARBA"/>
</dbReference>
<protein>
    <submittedName>
        <fullName evidence="5">Heme peroxidase</fullName>
    </submittedName>
</protein>
<dbReference type="GO" id="GO:0051213">
    <property type="term" value="F:dioxygenase activity"/>
    <property type="evidence" value="ECO:0007669"/>
    <property type="project" value="UniProtKB-KW"/>
</dbReference>
<evidence type="ECO:0000256" key="1">
    <source>
        <dbReference type="ARBA" id="ARBA00022723"/>
    </source>
</evidence>
<evidence type="ECO:0000313" key="6">
    <source>
        <dbReference type="Proteomes" id="UP000245768"/>
    </source>
</evidence>
<dbReference type="SUPFAM" id="SSF48113">
    <property type="entry name" value="Heme-dependent peroxidases"/>
    <property type="match status" value="1"/>
</dbReference>
<evidence type="ECO:0000256" key="2">
    <source>
        <dbReference type="ARBA" id="ARBA00022964"/>
    </source>
</evidence>
<dbReference type="GeneID" id="37045391"/>
<keyword evidence="6" id="KW-1185">Reference proteome</keyword>
<dbReference type="RefSeq" id="XP_025379216.1">
    <property type="nucleotide sequence ID" value="XM_025523475.1"/>
</dbReference>
<dbReference type="GO" id="GO:0006979">
    <property type="term" value="P:response to oxidative stress"/>
    <property type="evidence" value="ECO:0007669"/>
    <property type="project" value="InterPro"/>
</dbReference>
<dbReference type="Proteomes" id="UP000245768">
    <property type="component" value="Unassembled WGS sequence"/>
</dbReference>
<dbReference type="AlphaFoldDB" id="A0A316YTN5"/>
<reference evidence="5 6" key="1">
    <citation type="journal article" date="2018" name="Mol. Biol. Evol.">
        <title>Broad Genomic Sampling Reveals a Smut Pathogenic Ancestry of the Fungal Clade Ustilaginomycotina.</title>
        <authorList>
            <person name="Kijpornyongpan T."/>
            <person name="Mondo S.J."/>
            <person name="Barry K."/>
            <person name="Sandor L."/>
            <person name="Lee J."/>
            <person name="Lipzen A."/>
            <person name="Pangilinan J."/>
            <person name="LaButti K."/>
            <person name="Hainaut M."/>
            <person name="Henrissat B."/>
            <person name="Grigoriev I.V."/>
            <person name="Spatafora J.W."/>
            <person name="Aime M.C."/>
        </authorList>
    </citation>
    <scope>NUCLEOTIDE SEQUENCE [LARGE SCALE GENOMIC DNA]</scope>
    <source>
        <strain evidence="5 6">MCA 4198</strain>
    </source>
</reference>
<dbReference type="InParanoid" id="A0A316YTN5"/>
<evidence type="ECO:0000256" key="3">
    <source>
        <dbReference type="ARBA" id="ARBA00023002"/>
    </source>
</evidence>
<keyword evidence="3" id="KW-0560">Oxidoreductase</keyword>
<dbReference type="InterPro" id="IPR019791">
    <property type="entry name" value="Haem_peroxidase_animal"/>
</dbReference>
<dbReference type="OrthoDB" id="823504at2759"/>
<evidence type="ECO:0000313" key="5">
    <source>
        <dbReference type="EMBL" id="PWN92018.1"/>
    </source>
</evidence>
<dbReference type="PANTHER" id="PTHR11903">
    <property type="entry name" value="PROSTAGLANDIN G/H SYNTHASE"/>
    <property type="match status" value="1"/>
</dbReference>